<accession>A0A1F5EQP2</accession>
<organism evidence="1 2">
    <name type="scientific">Candidatus Campbellbacteria bacterium RIFCSPLOWO2_02_FULL_35_11</name>
    <dbReference type="NCBI Taxonomy" id="1797581"/>
    <lineage>
        <taxon>Bacteria</taxon>
        <taxon>Candidatus Campbelliibacteriota</taxon>
    </lineage>
</organism>
<protein>
    <submittedName>
        <fullName evidence="1">Uncharacterized protein</fullName>
    </submittedName>
</protein>
<dbReference type="EMBL" id="MFAD01000039">
    <property type="protein sequence ID" value="OGD69709.1"/>
    <property type="molecule type" value="Genomic_DNA"/>
</dbReference>
<evidence type="ECO:0000313" key="2">
    <source>
        <dbReference type="Proteomes" id="UP000186545"/>
    </source>
</evidence>
<proteinExistence type="predicted"/>
<reference evidence="1 2" key="1">
    <citation type="journal article" date="2016" name="Nat. Commun.">
        <title>Thousands of microbial genomes shed light on interconnected biogeochemical processes in an aquifer system.</title>
        <authorList>
            <person name="Anantharaman K."/>
            <person name="Brown C.T."/>
            <person name="Hug L.A."/>
            <person name="Sharon I."/>
            <person name="Castelle C.J."/>
            <person name="Probst A.J."/>
            <person name="Thomas B.C."/>
            <person name="Singh A."/>
            <person name="Wilkins M.J."/>
            <person name="Karaoz U."/>
            <person name="Brodie E.L."/>
            <person name="Williams K.H."/>
            <person name="Hubbard S.S."/>
            <person name="Banfield J.F."/>
        </authorList>
    </citation>
    <scope>NUCLEOTIDE SEQUENCE [LARGE SCALE GENOMIC DNA]</scope>
</reference>
<name>A0A1F5EQP2_9BACT</name>
<gene>
    <name evidence="1" type="ORF">A3I18_02350</name>
</gene>
<dbReference type="AlphaFoldDB" id="A0A1F5EQP2"/>
<sequence length="227" mass="25955">MITAGELNMSNIVKAIKLSDYDREAIFAGLETGLLSDRQMINILKGVEERVFHDKDYISKKIVEKVNFNGLAWEKKVCLIKETKHNIHMARKIVESIKWETLSPKKLEAAVRLSEYNYFVLIATLETGNLPTKMKFEAIKKVSGNGKNQEKITETVIRVNHWGKMGVVDCCVAITLSGGDRKIAEKVRDQIDFTRMSLETILDIITLSERHTVIMEAVREEMERRSI</sequence>
<dbReference type="Proteomes" id="UP000186545">
    <property type="component" value="Unassembled WGS sequence"/>
</dbReference>
<evidence type="ECO:0000313" key="1">
    <source>
        <dbReference type="EMBL" id="OGD69709.1"/>
    </source>
</evidence>
<comment type="caution">
    <text evidence="1">The sequence shown here is derived from an EMBL/GenBank/DDBJ whole genome shotgun (WGS) entry which is preliminary data.</text>
</comment>